<dbReference type="Gene3D" id="3.30.565.10">
    <property type="entry name" value="Histidine kinase-like ATPase, C-terminal domain"/>
    <property type="match status" value="1"/>
</dbReference>
<feature type="transmembrane region" description="Helical" evidence="7">
    <location>
        <begin position="209"/>
        <end position="229"/>
    </location>
</feature>
<evidence type="ECO:0000256" key="4">
    <source>
        <dbReference type="ARBA" id="ARBA00022777"/>
    </source>
</evidence>
<evidence type="ECO:0000256" key="1">
    <source>
        <dbReference type="ARBA" id="ARBA00022553"/>
    </source>
</evidence>
<dbReference type="SMART" id="SM00387">
    <property type="entry name" value="HATPase_c"/>
    <property type="match status" value="1"/>
</dbReference>
<keyword evidence="7" id="KW-0812">Transmembrane</keyword>
<feature type="transmembrane region" description="Helical" evidence="7">
    <location>
        <begin position="100"/>
        <end position="118"/>
    </location>
</feature>
<dbReference type="CDD" id="cd00082">
    <property type="entry name" value="HisKA"/>
    <property type="match status" value="1"/>
</dbReference>
<dbReference type="GO" id="GO:0005524">
    <property type="term" value="F:ATP binding"/>
    <property type="evidence" value="ECO:0007669"/>
    <property type="project" value="UniProtKB-KW"/>
</dbReference>
<feature type="transmembrane region" description="Helical" evidence="7">
    <location>
        <begin position="165"/>
        <end position="188"/>
    </location>
</feature>
<evidence type="ECO:0000256" key="3">
    <source>
        <dbReference type="ARBA" id="ARBA00022741"/>
    </source>
</evidence>
<sequence>MSQAVQRVKNILRVCRTEKWPNAFYSTILLCIYLLFYEVAHTGSIFYWLYTFTILPWQVAPVLSFTLIARLGVRWVPAVFCAPLLAIAVEGCPACGDLSVIHAIVEGITCTIGALWFRRCGNNSLDLRRLQSVLTFLVVVIVTASMLALAGLLGSLVNGSVWLEMAFLTSHVFLTICVAFVAVAPLLLHLPPLSVWIAKSKQIRSLFQGFVLSVSVCVVLGCFTSERIYPLLFLPAVWITIQHGQKGGTLALMAVLCSVLILADELAALREQATVQLGILAIPSLLLSSMARERQQTIALRRKCEAELARIQRLYTSWSMASVLAHELNQPLTAAMNYTEAAMRLLHAPQPDLAYIAQIMAKSADRIEQVGQTIHGLRNIHRGKPQCVRTNVMEIIQDAFHLMSREAYGAGVSLRSIGSASLPLVMVNKTQIIQVLVNLLRNAVQAVATVHTAGGTVVVSSMLTNDMIKITVTDDGPGLHPHVLAHLFEPFITTKEAGMGLGLSISKSILDAHHGRLWGQNSPDGGAVFCFTLQLAGKETEHGGL</sequence>
<dbReference type="InterPro" id="IPR003661">
    <property type="entry name" value="HisK_dim/P_dom"/>
</dbReference>
<feature type="transmembrane region" description="Helical" evidence="7">
    <location>
        <begin position="75"/>
        <end position="94"/>
    </location>
</feature>
<dbReference type="InterPro" id="IPR003594">
    <property type="entry name" value="HATPase_dom"/>
</dbReference>
<dbReference type="Pfam" id="PF00512">
    <property type="entry name" value="HisKA"/>
    <property type="match status" value="1"/>
</dbReference>
<keyword evidence="1" id="KW-0597">Phosphoprotein</keyword>
<keyword evidence="5" id="KW-0067">ATP-binding</keyword>
<reference evidence="9" key="1">
    <citation type="submission" date="2018-10" db="EMBL/GenBank/DDBJ databases">
        <authorList>
            <person name="Gruber-Vodicka H."/>
            <person name="Jaeckle O."/>
        </authorList>
    </citation>
    <scope>NUCLEOTIDE SEQUENCE</scope>
</reference>
<keyword evidence="7" id="KW-1133">Transmembrane helix</keyword>
<keyword evidence="6" id="KW-0902">Two-component regulatory system</keyword>
<dbReference type="PRINTS" id="PR00344">
    <property type="entry name" value="BCTRLSENSOR"/>
</dbReference>
<keyword evidence="7" id="KW-0472">Membrane</keyword>
<evidence type="ECO:0000313" key="9">
    <source>
        <dbReference type="EMBL" id="VBB69791.1"/>
    </source>
</evidence>
<dbReference type="SUPFAM" id="SSF47384">
    <property type="entry name" value="Homodimeric domain of signal transducing histidine kinase"/>
    <property type="match status" value="1"/>
</dbReference>
<proteinExistence type="predicted"/>
<dbReference type="InterPro" id="IPR004358">
    <property type="entry name" value="Sig_transdc_His_kin-like_C"/>
</dbReference>
<feature type="transmembrane region" description="Helical" evidence="7">
    <location>
        <begin position="45"/>
        <end position="68"/>
    </location>
</feature>
<dbReference type="InterPro" id="IPR005467">
    <property type="entry name" value="His_kinase_dom"/>
</dbReference>
<keyword evidence="4 9" id="KW-0418">Kinase</keyword>
<dbReference type="AlphaFoldDB" id="A0A484H859"/>
<name>A0A484H859_9ZZZZ</name>
<evidence type="ECO:0000259" key="8">
    <source>
        <dbReference type="PROSITE" id="PS50109"/>
    </source>
</evidence>
<feature type="transmembrane region" description="Helical" evidence="7">
    <location>
        <begin position="130"/>
        <end position="153"/>
    </location>
</feature>
<keyword evidence="2" id="KW-0808">Transferase</keyword>
<dbReference type="GO" id="GO:0000155">
    <property type="term" value="F:phosphorelay sensor kinase activity"/>
    <property type="evidence" value="ECO:0007669"/>
    <property type="project" value="InterPro"/>
</dbReference>
<dbReference type="Gene3D" id="1.10.287.130">
    <property type="match status" value="1"/>
</dbReference>
<dbReference type="InterPro" id="IPR036890">
    <property type="entry name" value="HATPase_C_sf"/>
</dbReference>
<dbReference type="Pfam" id="PF02518">
    <property type="entry name" value="HATPase_c"/>
    <property type="match status" value="1"/>
</dbReference>
<dbReference type="EMBL" id="LR026963">
    <property type="protein sequence ID" value="VBB69791.1"/>
    <property type="molecule type" value="Genomic_DNA"/>
</dbReference>
<dbReference type="PANTHER" id="PTHR43065">
    <property type="entry name" value="SENSOR HISTIDINE KINASE"/>
    <property type="match status" value="1"/>
</dbReference>
<organism evidence="9">
    <name type="scientific">invertebrate metagenome</name>
    <dbReference type="NCBI Taxonomy" id="1711999"/>
    <lineage>
        <taxon>unclassified sequences</taxon>
        <taxon>metagenomes</taxon>
        <taxon>organismal metagenomes</taxon>
    </lineage>
</organism>
<dbReference type="SUPFAM" id="SSF55874">
    <property type="entry name" value="ATPase domain of HSP90 chaperone/DNA topoisomerase II/histidine kinase"/>
    <property type="match status" value="1"/>
</dbReference>
<evidence type="ECO:0000256" key="5">
    <source>
        <dbReference type="ARBA" id="ARBA00022840"/>
    </source>
</evidence>
<keyword evidence="3" id="KW-0547">Nucleotide-binding</keyword>
<evidence type="ECO:0000256" key="6">
    <source>
        <dbReference type="ARBA" id="ARBA00023012"/>
    </source>
</evidence>
<evidence type="ECO:0000256" key="2">
    <source>
        <dbReference type="ARBA" id="ARBA00022679"/>
    </source>
</evidence>
<gene>
    <name evidence="9" type="ORF">RIEGSTA812A_PEG_1264</name>
</gene>
<feature type="transmembrane region" description="Helical" evidence="7">
    <location>
        <begin position="20"/>
        <end position="39"/>
    </location>
</feature>
<dbReference type="InterPro" id="IPR036097">
    <property type="entry name" value="HisK_dim/P_sf"/>
</dbReference>
<feature type="domain" description="Histidine kinase" evidence="8">
    <location>
        <begin position="323"/>
        <end position="537"/>
    </location>
</feature>
<evidence type="ECO:0000256" key="7">
    <source>
        <dbReference type="SAM" id="Phobius"/>
    </source>
</evidence>
<accession>A0A484H859</accession>
<dbReference type="PROSITE" id="PS50109">
    <property type="entry name" value="HIS_KIN"/>
    <property type="match status" value="1"/>
</dbReference>
<dbReference type="PANTHER" id="PTHR43065:SF10">
    <property type="entry name" value="PEROXIDE STRESS-ACTIVATED HISTIDINE KINASE MAK3"/>
    <property type="match status" value="1"/>
</dbReference>
<protein>
    <submittedName>
        <fullName evidence="9">Two-component oxygen-sensor histidine kinase FixL</fullName>
    </submittedName>
</protein>